<accession>A0ABT4W5A3</accession>
<evidence type="ECO:0000313" key="2">
    <source>
        <dbReference type="Proteomes" id="UP001528040"/>
    </source>
</evidence>
<organism evidence="1 2">
    <name type="scientific">Aliiroseovarius salicola</name>
    <dbReference type="NCBI Taxonomy" id="3009082"/>
    <lineage>
        <taxon>Bacteria</taxon>
        <taxon>Pseudomonadati</taxon>
        <taxon>Pseudomonadota</taxon>
        <taxon>Alphaproteobacteria</taxon>
        <taxon>Rhodobacterales</taxon>
        <taxon>Paracoccaceae</taxon>
        <taxon>Aliiroseovarius</taxon>
    </lineage>
</organism>
<dbReference type="Proteomes" id="UP001528040">
    <property type="component" value="Unassembled WGS sequence"/>
</dbReference>
<dbReference type="InterPro" id="IPR041881">
    <property type="entry name" value="PqqD_sf"/>
</dbReference>
<dbReference type="InterPro" id="IPR008792">
    <property type="entry name" value="PQQD"/>
</dbReference>
<name>A0ABT4W5A3_9RHOB</name>
<evidence type="ECO:0000313" key="1">
    <source>
        <dbReference type="EMBL" id="MDA5095569.1"/>
    </source>
</evidence>
<dbReference type="EMBL" id="JAQIIO010000012">
    <property type="protein sequence ID" value="MDA5095569.1"/>
    <property type="molecule type" value="Genomic_DNA"/>
</dbReference>
<dbReference type="SUPFAM" id="SSF53795">
    <property type="entry name" value="PEP carboxykinase-like"/>
    <property type="match status" value="1"/>
</dbReference>
<sequence length="450" mass="48875">MGTGITNSEGIPLTRYVTYAELQAPVAFDDATDLHLMASEIMRQWPMVESDSPSAPPFAHLAPAADKPKKWCLTRSHGEVAPKIWNAVDAICDLISEMAWERLRSDPELLCLHAAAVAFGERLVVFPNARRAGKSTLSTLLARLGLPLFTDDFLPVDVRRPGHEAGASRIEGIANGIAPRLRLPVPENFSSELKDWVHGAPGRANARYKYLTDLPIAPGRSRLPIGAIVVLDRKADPTPPALEVAESGEVMTALIRQNFSRDQHAGRILKAAEAVVRHAPLYRLVYSSAEEAANFLKDHHLLQDLPAPELPSTSAQDQGDGVDNNVKNAPTYHLPDADPFDPVALYSQAPGLSETSLDGAHFLADGSGHAIHQLNPGSQAIWRILSEPASAEDVAEILMIAFPDVDPEQIRQDSVRAMRQFANAHLIRAHIQDAPHPEQEAQPQTGGVVS</sequence>
<comment type="caution">
    <text evidence="1">The sequence shown here is derived from an EMBL/GenBank/DDBJ whole genome shotgun (WGS) entry which is preliminary data.</text>
</comment>
<dbReference type="Pfam" id="PF05402">
    <property type="entry name" value="PqqD"/>
    <property type="match status" value="1"/>
</dbReference>
<protein>
    <submittedName>
        <fullName evidence="1">PqqD family peptide modification chaperone</fullName>
    </submittedName>
</protein>
<dbReference type="Gene3D" id="1.10.10.1150">
    <property type="entry name" value="Coenzyme PQQ synthesis protein D (PqqD)"/>
    <property type="match status" value="1"/>
</dbReference>
<dbReference type="RefSeq" id="WP_271055282.1">
    <property type="nucleotide sequence ID" value="NZ_JAQIIO010000012.1"/>
</dbReference>
<keyword evidence="2" id="KW-1185">Reference proteome</keyword>
<reference evidence="1 2" key="1">
    <citation type="submission" date="2023-01" db="EMBL/GenBank/DDBJ databases">
        <authorList>
            <person name="Yoon J.-W."/>
        </authorList>
    </citation>
    <scope>NUCLEOTIDE SEQUENCE [LARGE SCALE GENOMIC DNA]</scope>
    <source>
        <strain evidence="1 2">KMU-50</strain>
    </source>
</reference>
<proteinExistence type="predicted"/>
<gene>
    <name evidence="1" type="ORF">O2N63_15880</name>
</gene>